<evidence type="ECO:0000259" key="18">
    <source>
        <dbReference type="SMART" id="SM00918"/>
    </source>
</evidence>
<evidence type="ECO:0000256" key="7">
    <source>
        <dbReference type="ARBA" id="ARBA00023065"/>
    </source>
</evidence>
<keyword evidence="20" id="KW-1185">Reference proteome</keyword>
<evidence type="ECO:0000256" key="4">
    <source>
        <dbReference type="ARBA" id="ARBA00022692"/>
    </source>
</evidence>
<evidence type="ECO:0000256" key="9">
    <source>
        <dbReference type="ARBA" id="ARBA00023170"/>
    </source>
</evidence>
<keyword evidence="2" id="KW-0813">Transport</keyword>
<dbReference type="InterPro" id="IPR015683">
    <property type="entry name" value="Ionotropic_Glu_rcpt"/>
</dbReference>
<evidence type="ECO:0000256" key="8">
    <source>
        <dbReference type="ARBA" id="ARBA00023136"/>
    </source>
</evidence>
<keyword evidence="8 16" id="KW-0472">Membrane</keyword>
<evidence type="ECO:0000256" key="2">
    <source>
        <dbReference type="ARBA" id="ARBA00022448"/>
    </source>
</evidence>
<dbReference type="EMBL" id="CP111014">
    <property type="protein sequence ID" value="WAR00270.1"/>
    <property type="molecule type" value="Genomic_DNA"/>
</dbReference>
<feature type="domain" description="Ionotropic glutamate receptor L-glutamate and glycine-binding" evidence="18">
    <location>
        <begin position="374"/>
        <end position="446"/>
    </location>
</feature>
<dbReference type="InterPro" id="IPR019594">
    <property type="entry name" value="Glu/Gly-bd"/>
</dbReference>
<feature type="transmembrane region" description="Helical" evidence="16">
    <location>
        <begin position="765"/>
        <end position="789"/>
    </location>
</feature>
<dbReference type="SMART" id="SM00079">
    <property type="entry name" value="PBPe"/>
    <property type="match status" value="1"/>
</dbReference>
<keyword evidence="7" id="KW-0406">Ion transport</keyword>
<evidence type="ECO:0000259" key="17">
    <source>
        <dbReference type="SMART" id="SM00079"/>
    </source>
</evidence>
<dbReference type="Pfam" id="PF10613">
    <property type="entry name" value="Lig_chan-Glu_bd"/>
    <property type="match status" value="1"/>
</dbReference>
<comment type="subcellular location">
    <subcellularLocation>
        <location evidence="1">Cell membrane</location>
        <topology evidence="1">Multi-pass membrane protein</topology>
    </subcellularLocation>
    <subcellularLocation>
        <location evidence="14">Postsynaptic cell membrane</location>
    </subcellularLocation>
</comment>
<dbReference type="SUPFAM" id="SSF53850">
    <property type="entry name" value="Periplasmic binding protein-like II"/>
    <property type="match status" value="1"/>
</dbReference>
<dbReference type="Proteomes" id="UP001164746">
    <property type="component" value="Chromosome 3"/>
</dbReference>
<dbReference type="PRINTS" id="PR00177">
    <property type="entry name" value="NMDARECEPTOR"/>
</dbReference>
<dbReference type="Gene3D" id="3.40.50.2300">
    <property type="match status" value="2"/>
</dbReference>
<dbReference type="Gene3D" id="3.40.190.10">
    <property type="entry name" value="Periplasmic binding protein-like II"/>
    <property type="match status" value="3"/>
</dbReference>
<evidence type="ECO:0000256" key="5">
    <source>
        <dbReference type="ARBA" id="ARBA00022989"/>
    </source>
</evidence>
<evidence type="ECO:0000256" key="16">
    <source>
        <dbReference type="SAM" id="Phobius"/>
    </source>
</evidence>
<dbReference type="SUPFAM" id="SSF53822">
    <property type="entry name" value="Periplasmic binding protein-like I"/>
    <property type="match status" value="1"/>
</dbReference>
<keyword evidence="6" id="KW-0770">Synapse</keyword>
<accession>A0ABY7DS94</accession>
<dbReference type="InterPro" id="IPR001508">
    <property type="entry name" value="Iono_Glu_rcpt_met"/>
</dbReference>
<proteinExistence type="predicted"/>
<protein>
    <submittedName>
        <fullName evidence="19">GRIA2-like protein</fullName>
    </submittedName>
</protein>
<sequence>MCSILQYVCSHMETGVFMLFGGRRFESSSIIEAYSQTFHIPYVSPSFADNVGRHLPSYQLHMRPSHTRALVDVIEHFGWRNFHYVYDSDEGLYRIQEIIRTFESKRYKATVRMRRLVDVYNAHEELRALDKLGEAENHTDRLILLDLSREEHYHSVLKQIREVGMNKHGYCYVLGTMDFLSLEMGRYQHGGVNITGFQLVNYSSPFVQKFLGLWSELDPHIWPGAGDNSIHIDAALAVDAITVIQKTLSQLIENSSNVFKHTFRRGMVYNYNQSRGVPCDADPPIPWMHGAALMDGIRNLHFSGVTGNIEFDEYGFRKNYKFDVYNVGLNNGPNKIGEWSTRGGVYTDGEEFSRVTNTSHEGKVYVVTSVLEAPFLMLTKGTRSDGKPFVGNERYEGYCGELTKRVFEYLGKSYRLKIVEDGLYGQKVRGSNNETTWNGMIGEILHGKAELAVAPLTITSDREETVDFSKPFMDVGISIMIKKPEIVKPGVFSFMQPFTLGLWLCLVFGYISVGLGIFLVSRYSHGEWKRNRYNGKLEYNKFNLANSLWFAMGSMMLQGSDDACPRSAPGRIIGGAWWFAVLITISSYTANLAAFLTIEKLLTPIESADDLVKQTDIAYGTLASGSTQEYFMTSNVQTYKTMWYYMESANPSVFVKSMEEGIKRVRDSKGKYAFLLESVYNEYANNQKPCNTMKVGHNLNSNHYGIATRKYLSLRDDITLCVLKLTEDGVLEKIKKNWWVDKGECGFAAGNRESKKKSLSLSNVAGIYFILIGGLVFAIIIGVCEFLYIKSKPGGVPSAVRNLMVYMMPGVDSPDQTDDTTDSQINHKLQTNGPASPANGNAQTVNYFSYEPTFSPPTISVDLDANTSV</sequence>
<evidence type="ECO:0000256" key="10">
    <source>
        <dbReference type="ARBA" id="ARBA00023180"/>
    </source>
</evidence>
<evidence type="ECO:0000256" key="6">
    <source>
        <dbReference type="ARBA" id="ARBA00023018"/>
    </source>
</evidence>
<name>A0ABY7DS94_MYAAR</name>
<keyword evidence="9" id="KW-0675">Receptor</keyword>
<evidence type="ECO:0000256" key="11">
    <source>
        <dbReference type="ARBA" id="ARBA00023257"/>
    </source>
</evidence>
<dbReference type="Gene3D" id="1.10.287.70">
    <property type="match status" value="1"/>
</dbReference>
<keyword evidence="5 16" id="KW-1133">Transmembrane helix</keyword>
<keyword evidence="10" id="KW-0325">Glycoprotein</keyword>
<feature type="compositionally biased region" description="Polar residues" evidence="15">
    <location>
        <begin position="826"/>
        <end position="840"/>
    </location>
</feature>
<keyword evidence="12" id="KW-1071">Ligand-gated ion channel</keyword>
<dbReference type="InterPro" id="IPR001828">
    <property type="entry name" value="ANF_lig-bd_rcpt"/>
</dbReference>
<keyword evidence="4 16" id="KW-0812">Transmembrane</keyword>
<gene>
    <name evidence="19" type="ORF">MAR_024642</name>
</gene>
<dbReference type="SUPFAM" id="SSF81324">
    <property type="entry name" value="Voltage-gated potassium channels"/>
    <property type="match status" value="1"/>
</dbReference>
<dbReference type="CDD" id="cd06380">
    <property type="entry name" value="PBP1_iGluR_AMPA"/>
    <property type="match status" value="1"/>
</dbReference>
<dbReference type="SMART" id="SM00918">
    <property type="entry name" value="Lig_chan-Glu_bd"/>
    <property type="match status" value="1"/>
</dbReference>
<keyword evidence="3" id="KW-1003">Cell membrane</keyword>
<evidence type="ECO:0000313" key="19">
    <source>
        <dbReference type="EMBL" id="WAR00270.1"/>
    </source>
</evidence>
<feature type="transmembrane region" description="Helical" evidence="16">
    <location>
        <begin position="500"/>
        <end position="520"/>
    </location>
</feature>
<evidence type="ECO:0000256" key="15">
    <source>
        <dbReference type="SAM" id="MobiDB-lite"/>
    </source>
</evidence>
<feature type="region of interest" description="Disordered" evidence="15">
    <location>
        <begin position="811"/>
        <end position="840"/>
    </location>
</feature>
<evidence type="ECO:0000256" key="1">
    <source>
        <dbReference type="ARBA" id="ARBA00004651"/>
    </source>
</evidence>
<evidence type="ECO:0000256" key="13">
    <source>
        <dbReference type="ARBA" id="ARBA00023303"/>
    </source>
</evidence>
<dbReference type="InterPro" id="IPR001320">
    <property type="entry name" value="Iontro_rcpt_C"/>
</dbReference>
<organism evidence="19 20">
    <name type="scientific">Mya arenaria</name>
    <name type="common">Soft-shell clam</name>
    <dbReference type="NCBI Taxonomy" id="6604"/>
    <lineage>
        <taxon>Eukaryota</taxon>
        <taxon>Metazoa</taxon>
        <taxon>Spiralia</taxon>
        <taxon>Lophotrochozoa</taxon>
        <taxon>Mollusca</taxon>
        <taxon>Bivalvia</taxon>
        <taxon>Autobranchia</taxon>
        <taxon>Heteroconchia</taxon>
        <taxon>Euheterodonta</taxon>
        <taxon>Imparidentia</taxon>
        <taxon>Neoheterodontei</taxon>
        <taxon>Myida</taxon>
        <taxon>Myoidea</taxon>
        <taxon>Myidae</taxon>
        <taxon>Mya</taxon>
    </lineage>
</organism>
<evidence type="ECO:0000256" key="12">
    <source>
        <dbReference type="ARBA" id="ARBA00023286"/>
    </source>
</evidence>
<evidence type="ECO:0000256" key="3">
    <source>
        <dbReference type="ARBA" id="ARBA00022475"/>
    </source>
</evidence>
<dbReference type="PANTHER" id="PTHR18966">
    <property type="entry name" value="IONOTROPIC GLUTAMATE RECEPTOR"/>
    <property type="match status" value="1"/>
</dbReference>
<reference evidence="19" key="1">
    <citation type="submission" date="2022-11" db="EMBL/GenBank/DDBJ databases">
        <title>Centuries of genome instability and evolution in soft-shell clam transmissible cancer (bioRxiv).</title>
        <authorList>
            <person name="Hart S.F.M."/>
            <person name="Yonemitsu M.A."/>
            <person name="Giersch R.M."/>
            <person name="Beal B.F."/>
            <person name="Arriagada G."/>
            <person name="Davis B.W."/>
            <person name="Ostrander E.A."/>
            <person name="Goff S.P."/>
            <person name="Metzger M.J."/>
        </authorList>
    </citation>
    <scope>NUCLEOTIDE SEQUENCE</scope>
    <source>
        <strain evidence="19">MELC-2E11</strain>
        <tissue evidence="19">Siphon/mantle</tissue>
    </source>
</reference>
<evidence type="ECO:0000313" key="20">
    <source>
        <dbReference type="Proteomes" id="UP001164746"/>
    </source>
</evidence>
<keyword evidence="11" id="KW-0628">Postsynaptic cell membrane</keyword>
<keyword evidence="13" id="KW-0407">Ion channel</keyword>
<dbReference type="Pfam" id="PF01094">
    <property type="entry name" value="ANF_receptor"/>
    <property type="match status" value="1"/>
</dbReference>
<dbReference type="Pfam" id="PF00060">
    <property type="entry name" value="Lig_chan"/>
    <property type="match status" value="1"/>
</dbReference>
<dbReference type="InterPro" id="IPR028082">
    <property type="entry name" value="Peripla_BP_I"/>
</dbReference>
<feature type="domain" description="Ionotropic glutamate receptor C-terminal" evidence="17">
    <location>
        <begin position="364"/>
        <end position="741"/>
    </location>
</feature>
<evidence type="ECO:0000256" key="14">
    <source>
        <dbReference type="ARBA" id="ARBA00034100"/>
    </source>
</evidence>
<feature type="transmembrane region" description="Helical" evidence="16">
    <location>
        <begin position="577"/>
        <end position="598"/>
    </location>
</feature>
<feature type="transmembrane region" description="Helical" evidence="16">
    <location>
        <begin position="541"/>
        <end position="557"/>
    </location>
</feature>